<reference evidence="2 3" key="1">
    <citation type="submission" date="2024-05" db="EMBL/GenBank/DDBJ databases">
        <authorList>
            <person name="Jiang F."/>
        </authorList>
    </citation>
    <scope>NUCLEOTIDE SEQUENCE [LARGE SCALE GENOMIC DNA]</scope>
    <source>
        <strain evidence="2 3">LZ166</strain>
    </source>
</reference>
<feature type="domain" description="DUF6455" evidence="1">
    <location>
        <begin position="62"/>
        <end position="127"/>
    </location>
</feature>
<gene>
    <name evidence="2" type="ORF">ABGN05_26345</name>
</gene>
<evidence type="ECO:0000313" key="3">
    <source>
        <dbReference type="Proteomes" id="UP001556692"/>
    </source>
</evidence>
<comment type="caution">
    <text evidence="2">The sequence shown here is derived from an EMBL/GenBank/DDBJ whole genome shotgun (WGS) entry which is preliminary data.</text>
</comment>
<dbReference type="Proteomes" id="UP001556692">
    <property type="component" value="Unassembled WGS sequence"/>
</dbReference>
<organism evidence="2 3">
    <name type="scientific">Aquibium pacificus</name>
    <dbReference type="NCBI Taxonomy" id="3153579"/>
    <lineage>
        <taxon>Bacteria</taxon>
        <taxon>Pseudomonadati</taxon>
        <taxon>Pseudomonadota</taxon>
        <taxon>Alphaproteobacteria</taxon>
        <taxon>Hyphomicrobiales</taxon>
        <taxon>Phyllobacteriaceae</taxon>
        <taxon>Aquibium</taxon>
    </lineage>
</organism>
<name>A0ABV3SQT4_9HYPH</name>
<dbReference type="RefSeq" id="WP_367957026.1">
    <property type="nucleotide sequence ID" value="NZ_JBDPGJ010000008.1"/>
</dbReference>
<protein>
    <submittedName>
        <fullName evidence="2">DUF6455 family protein</fullName>
    </submittedName>
</protein>
<dbReference type="InterPro" id="IPR045601">
    <property type="entry name" value="DUF6455"/>
</dbReference>
<evidence type="ECO:0000259" key="1">
    <source>
        <dbReference type="Pfam" id="PF20056"/>
    </source>
</evidence>
<keyword evidence="3" id="KW-1185">Reference proteome</keyword>
<proteinExistence type="predicted"/>
<sequence length="129" mass="14047">MSGLRHIVEGIAERWRRHRDATAGLREINSLDPELASEIAAEAGLSIEDLRDVIARGSGADGLMHRMMAAYGIHEKQLEAEAPGAMRDLAILCSRCQAKGRCANELEAGTARENAHLFCPNADTFETFA</sequence>
<accession>A0ABV3SQT4</accession>
<evidence type="ECO:0000313" key="2">
    <source>
        <dbReference type="EMBL" id="MEX0409169.1"/>
    </source>
</evidence>
<dbReference type="EMBL" id="JBDPGJ010000008">
    <property type="protein sequence ID" value="MEX0409169.1"/>
    <property type="molecule type" value="Genomic_DNA"/>
</dbReference>
<dbReference type="Pfam" id="PF20056">
    <property type="entry name" value="DUF6455"/>
    <property type="match status" value="1"/>
</dbReference>